<sequence>MRIPTLALSVAPVWMGVEAALYEFRARDISASSGTTVAVAFLCLGVALFLQIAANFANDYSDGVHGADANRGANSGVIESIDIDVAAENGYTREEIDEVLQRAAPTRLVASGVPPKHVLIAAIVNAVLACACGIAVCVLTGHWWLILVGAMCVAAAWFYVGGPKPYGYMGFGELVAFVFFGLVATLGTQYALCGTITGYGWYGAAVIGLVAAIVLSINNLRDIHTDAAAGKRTLEVRIGERASTVMICVAIGVVLLAMLIPWSVLWITIDSSLENLTIISGYAATLGSIVLILISVVAILDVAHHRFRNAMKTCCG</sequence>
<gene>
    <name evidence="8" type="ORF">GSD1FS_1303</name>
</gene>
<organism evidence="8 9">
    <name type="scientific">Bifidobacterium canis</name>
    <dbReference type="NCBI Taxonomy" id="2610880"/>
    <lineage>
        <taxon>Bacteria</taxon>
        <taxon>Bacillati</taxon>
        <taxon>Actinomycetota</taxon>
        <taxon>Actinomycetes</taxon>
        <taxon>Bifidobacteriales</taxon>
        <taxon>Bifidobacteriaceae</taxon>
        <taxon>Bifidobacterium</taxon>
    </lineage>
</organism>
<name>A0A7K1J681_9BIFI</name>
<feature type="transmembrane region" description="Helical" evidence="7">
    <location>
        <begin position="29"/>
        <end position="50"/>
    </location>
</feature>
<accession>A0A7K1J681</accession>
<reference evidence="8 9" key="1">
    <citation type="submission" date="2019-09" db="EMBL/GenBank/DDBJ databases">
        <title>Bifidobacterium canis sp. nov., isolated from the digestive tract of German Shepherd dog puppy.</title>
        <authorList>
            <person name="Bunesova V."/>
        </authorList>
    </citation>
    <scope>NUCLEOTIDE SEQUENCE [LARGE SCALE GENOMIC DNA]</scope>
    <source>
        <strain evidence="8 9">GSD1FS</strain>
    </source>
</reference>
<feature type="transmembrane region" description="Helical" evidence="7">
    <location>
        <begin position="279"/>
        <end position="303"/>
    </location>
</feature>
<dbReference type="GO" id="GO:0046428">
    <property type="term" value="F:1,4-dihydroxy-2-naphthoate polyprenyltransferase activity"/>
    <property type="evidence" value="ECO:0007669"/>
    <property type="project" value="UniProtKB-UniRule"/>
</dbReference>
<dbReference type="PANTHER" id="PTHR13929:SF0">
    <property type="entry name" value="UBIA PRENYLTRANSFERASE DOMAIN-CONTAINING PROTEIN 1"/>
    <property type="match status" value="1"/>
</dbReference>
<evidence type="ECO:0000256" key="1">
    <source>
        <dbReference type="ARBA" id="ARBA00004141"/>
    </source>
</evidence>
<dbReference type="InterPro" id="IPR026046">
    <property type="entry name" value="UBIAD1"/>
</dbReference>
<comment type="subcellular location">
    <subcellularLocation>
        <location evidence="1">Membrane</location>
        <topology evidence="1">Multi-pass membrane protein</topology>
    </subcellularLocation>
</comment>
<keyword evidence="3 7" id="KW-0812">Transmembrane</keyword>
<dbReference type="InterPro" id="IPR000537">
    <property type="entry name" value="UbiA_prenyltransferase"/>
</dbReference>
<dbReference type="Pfam" id="PF01040">
    <property type="entry name" value="UbiA"/>
    <property type="match status" value="1"/>
</dbReference>
<dbReference type="EMBL" id="WNLP01000006">
    <property type="protein sequence ID" value="MUH59960.1"/>
    <property type="molecule type" value="Genomic_DNA"/>
</dbReference>
<keyword evidence="5 7" id="KW-0472">Membrane</keyword>
<protein>
    <recommendedName>
        <fullName evidence="6">1,4-dihydroxy-2-naphthoate octaprenyltransferase</fullName>
        <ecNumber evidence="6">2.5.1.74</ecNumber>
    </recommendedName>
</protein>
<evidence type="ECO:0000256" key="5">
    <source>
        <dbReference type="ARBA" id="ARBA00023136"/>
    </source>
</evidence>
<evidence type="ECO:0000256" key="4">
    <source>
        <dbReference type="ARBA" id="ARBA00022989"/>
    </source>
</evidence>
<evidence type="ECO:0000313" key="9">
    <source>
        <dbReference type="Proteomes" id="UP000487882"/>
    </source>
</evidence>
<dbReference type="GO" id="GO:0042371">
    <property type="term" value="P:vitamin K biosynthetic process"/>
    <property type="evidence" value="ECO:0007669"/>
    <property type="project" value="TreeGrafter"/>
</dbReference>
<feature type="transmembrane region" description="Helical" evidence="7">
    <location>
        <begin position="142"/>
        <end position="160"/>
    </location>
</feature>
<proteinExistence type="predicted"/>
<feature type="transmembrane region" description="Helical" evidence="7">
    <location>
        <begin position="242"/>
        <end position="267"/>
    </location>
</feature>
<evidence type="ECO:0000313" key="8">
    <source>
        <dbReference type="EMBL" id="MUH59960.1"/>
    </source>
</evidence>
<keyword evidence="9" id="KW-1185">Reference proteome</keyword>
<evidence type="ECO:0000256" key="2">
    <source>
        <dbReference type="ARBA" id="ARBA00022679"/>
    </source>
</evidence>
<feature type="transmembrane region" description="Helical" evidence="7">
    <location>
        <begin position="167"/>
        <end position="187"/>
    </location>
</feature>
<dbReference type="PIRSF" id="PIRSF005355">
    <property type="entry name" value="UBIAD1"/>
    <property type="match status" value="1"/>
</dbReference>
<dbReference type="CDD" id="cd13962">
    <property type="entry name" value="PT_UbiA_UBIAD1"/>
    <property type="match status" value="1"/>
</dbReference>
<keyword evidence="2 8" id="KW-0808">Transferase</keyword>
<comment type="caution">
    <text evidence="8">The sequence shown here is derived from an EMBL/GenBank/DDBJ whole genome shotgun (WGS) entry which is preliminary data.</text>
</comment>
<dbReference type="NCBIfam" id="TIGR00751">
    <property type="entry name" value="menA"/>
    <property type="match status" value="1"/>
</dbReference>
<feature type="transmembrane region" description="Helical" evidence="7">
    <location>
        <begin position="199"/>
        <end position="221"/>
    </location>
</feature>
<dbReference type="PANTHER" id="PTHR13929">
    <property type="entry name" value="1,4-DIHYDROXY-2-NAPHTHOATE OCTAPRENYLTRANSFERASE"/>
    <property type="match status" value="1"/>
</dbReference>
<feature type="transmembrane region" description="Helical" evidence="7">
    <location>
        <begin position="117"/>
        <end position="136"/>
    </location>
</feature>
<evidence type="ECO:0000256" key="6">
    <source>
        <dbReference type="NCBIfam" id="TIGR00751"/>
    </source>
</evidence>
<dbReference type="GO" id="GO:0016020">
    <property type="term" value="C:membrane"/>
    <property type="evidence" value="ECO:0007669"/>
    <property type="project" value="UniProtKB-SubCell"/>
</dbReference>
<evidence type="ECO:0000256" key="7">
    <source>
        <dbReference type="SAM" id="Phobius"/>
    </source>
</evidence>
<keyword evidence="4 7" id="KW-1133">Transmembrane helix</keyword>
<dbReference type="GO" id="GO:0009234">
    <property type="term" value="P:menaquinone biosynthetic process"/>
    <property type="evidence" value="ECO:0007669"/>
    <property type="project" value="UniProtKB-UniRule"/>
</dbReference>
<evidence type="ECO:0000256" key="3">
    <source>
        <dbReference type="ARBA" id="ARBA00022692"/>
    </source>
</evidence>
<dbReference type="EC" id="2.5.1.74" evidence="6"/>
<dbReference type="Proteomes" id="UP000487882">
    <property type="component" value="Unassembled WGS sequence"/>
</dbReference>
<dbReference type="AlphaFoldDB" id="A0A7K1J681"/>